<keyword evidence="1" id="KW-0812">Transmembrane</keyword>
<keyword evidence="1" id="KW-0472">Membrane</keyword>
<evidence type="ECO:0000313" key="3">
    <source>
        <dbReference type="Proteomes" id="UP000051085"/>
    </source>
</evidence>
<gene>
    <name evidence="2" type="ORF">FD34_GL001388</name>
</gene>
<proteinExistence type="predicted"/>
<evidence type="ECO:0008006" key="4">
    <source>
        <dbReference type="Google" id="ProtNLM"/>
    </source>
</evidence>
<evidence type="ECO:0000256" key="1">
    <source>
        <dbReference type="SAM" id="Phobius"/>
    </source>
</evidence>
<dbReference type="Proteomes" id="UP000051085">
    <property type="component" value="Unassembled WGS sequence"/>
</dbReference>
<keyword evidence="1" id="KW-1133">Transmembrane helix</keyword>
<name>A0A922TNM4_9LACO</name>
<protein>
    <recommendedName>
        <fullName evidence="4">Chloride channel protein</fullName>
    </recommendedName>
</protein>
<evidence type="ECO:0000313" key="2">
    <source>
        <dbReference type="EMBL" id="KRM37401.1"/>
    </source>
</evidence>
<feature type="transmembrane region" description="Helical" evidence="1">
    <location>
        <begin position="29"/>
        <end position="51"/>
    </location>
</feature>
<dbReference type="EMBL" id="AZGO01000037">
    <property type="protein sequence ID" value="KRM37401.1"/>
    <property type="molecule type" value="Genomic_DNA"/>
</dbReference>
<accession>A0A922TNM4</accession>
<dbReference type="InterPro" id="IPR014743">
    <property type="entry name" value="Cl-channel_core"/>
</dbReference>
<organism evidence="2 3">
    <name type="scientific">Limosilactobacillus pontis DSM 8475</name>
    <dbReference type="NCBI Taxonomy" id="1423794"/>
    <lineage>
        <taxon>Bacteria</taxon>
        <taxon>Bacillati</taxon>
        <taxon>Bacillota</taxon>
        <taxon>Bacilli</taxon>
        <taxon>Lactobacillales</taxon>
        <taxon>Lactobacillaceae</taxon>
        <taxon>Limosilactobacillus</taxon>
    </lineage>
</organism>
<reference evidence="2 3" key="1">
    <citation type="journal article" date="2015" name="Genome Announc.">
        <title>Expanding the biotechnology potential of lactobacilli through comparative genomics of 213 strains and associated genera.</title>
        <authorList>
            <person name="Sun Z."/>
            <person name="Harris H.M."/>
            <person name="McCann A."/>
            <person name="Guo C."/>
            <person name="Argimon S."/>
            <person name="Zhang W."/>
            <person name="Yang X."/>
            <person name="Jeffery I.B."/>
            <person name="Cooney J.C."/>
            <person name="Kagawa T.F."/>
            <person name="Liu W."/>
            <person name="Song Y."/>
            <person name="Salvetti E."/>
            <person name="Wrobel A."/>
            <person name="Rasinkangas P."/>
            <person name="Parkhill J."/>
            <person name="Rea M.C."/>
            <person name="O'Sullivan O."/>
            <person name="Ritari J."/>
            <person name="Douillard F.P."/>
            <person name="Paul Ross R."/>
            <person name="Yang R."/>
            <person name="Briner A.E."/>
            <person name="Felis G.E."/>
            <person name="de Vos W.M."/>
            <person name="Barrangou R."/>
            <person name="Klaenhammer T.R."/>
            <person name="Caufield P.W."/>
            <person name="Cui Y."/>
            <person name="Zhang H."/>
            <person name="O'Toole P.W."/>
        </authorList>
    </citation>
    <scope>NUCLEOTIDE SEQUENCE [LARGE SCALE GENOMIC DNA]</scope>
    <source>
        <strain evidence="2 3">DSM 8475</strain>
    </source>
</reference>
<sequence>MNPLNNSHTHYHRATDVLAKPFSAPFLKYIWAGIAVGLATGLVVSVFRWIIDQALHLLTVVYPFLNHHPVWLIPYVLGYHPCLMADRSTD</sequence>
<dbReference type="AlphaFoldDB" id="A0A922TNM4"/>
<dbReference type="SUPFAM" id="SSF81340">
    <property type="entry name" value="Clc chloride channel"/>
    <property type="match status" value="1"/>
</dbReference>
<comment type="caution">
    <text evidence="2">The sequence shown here is derived from an EMBL/GenBank/DDBJ whole genome shotgun (WGS) entry which is preliminary data.</text>
</comment>